<sequence>MSVAFPTVCDVKWLSLEVYRQFQGGCCSRKDSECKFTHPPESCHVNNGHVIACFDALKINGRNNLIQQKMAIMLQQMHFVLPGSSLSSVVNPSTYLAPPISASFPVTHTVCHARLSWDWPDLHRNAISHIVIICSVPQVLAQTSNTSHQKVLLNSDKMEDCNDAKAALKRSLTPTAPPTAMLQQTPNANTDVLKNKTAALTGNVTETSYYRVKPPTRALYAACFHSNNIRRILA</sequence>
<dbReference type="Proteomes" id="UP000830375">
    <property type="component" value="Unassembled WGS sequence"/>
</dbReference>
<evidence type="ECO:0000256" key="1">
    <source>
        <dbReference type="ARBA" id="ARBA00022723"/>
    </source>
</evidence>
<keyword evidence="2" id="KW-0677">Repeat</keyword>
<reference evidence="5 6" key="1">
    <citation type="submission" date="2022-01" db="EMBL/GenBank/DDBJ databases">
        <title>A high-quality chromosome-level genome assembly of rohu carp, Labeo rohita.</title>
        <authorList>
            <person name="Arick M.A. II"/>
            <person name="Hsu C.-Y."/>
            <person name="Magbanua Z."/>
            <person name="Pechanova O."/>
            <person name="Grover C."/>
            <person name="Miller E."/>
            <person name="Thrash A."/>
            <person name="Ezzel L."/>
            <person name="Alam S."/>
            <person name="Benzie J."/>
            <person name="Hamilton M."/>
            <person name="Karsi A."/>
            <person name="Lawrence M.L."/>
            <person name="Peterson D.G."/>
        </authorList>
    </citation>
    <scope>NUCLEOTIDE SEQUENCE [LARGE SCALE GENOMIC DNA]</scope>
    <source>
        <strain evidence="6">BAU-BD-2019</strain>
        <tissue evidence="5">Blood</tissue>
    </source>
</reference>
<name>A0ABQ8MBY4_LABRO</name>
<dbReference type="EMBL" id="JACTAM010000009">
    <property type="protein sequence ID" value="KAI2660397.1"/>
    <property type="molecule type" value="Genomic_DNA"/>
</dbReference>
<dbReference type="PANTHER" id="PTHR12675:SF12">
    <property type="entry name" value="PROTEIN MUSCLEBLIND"/>
    <property type="match status" value="1"/>
</dbReference>
<evidence type="ECO:0000256" key="4">
    <source>
        <dbReference type="ARBA" id="ARBA00022833"/>
    </source>
</evidence>
<keyword evidence="4" id="KW-0862">Zinc</keyword>
<organism evidence="5 6">
    <name type="scientific">Labeo rohita</name>
    <name type="common">Indian major carp</name>
    <name type="synonym">Cyprinus rohita</name>
    <dbReference type="NCBI Taxonomy" id="84645"/>
    <lineage>
        <taxon>Eukaryota</taxon>
        <taxon>Metazoa</taxon>
        <taxon>Chordata</taxon>
        <taxon>Craniata</taxon>
        <taxon>Vertebrata</taxon>
        <taxon>Euteleostomi</taxon>
        <taxon>Actinopterygii</taxon>
        <taxon>Neopterygii</taxon>
        <taxon>Teleostei</taxon>
        <taxon>Ostariophysi</taxon>
        <taxon>Cypriniformes</taxon>
        <taxon>Cyprinidae</taxon>
        <taxon>Labeoninae</taxon>
        <taxon>Labeonini</taxon>
        <taxon>Labeo</taxon>
    </lineage>
</organism>
<proteinExistence type="predicted"/>
<gene>
    <name evidence="5" type="ORF">H4Q32_007951</name>
</gene>
<comment type="caution">
    <text evidence="5">The sequence shown here is derived from an EMBL/GenBank/DDBJ whole genome shotgun (WGS) entry which is preliminary data.</text>
</comment>
<accession>A0ABQ8MBY4</accession>
<keyword evidence="1" id="KW-0479">Metal-binding</keyword>
<dbReference type="PANTHER" id="PTHR12675">
    <property type="entry name" value="MUSCLEBLIND-LIKE PROTEIN"/>
    <property type="match status" value="1"/>
</dbReference>
<evidence type="ECO:0000256" key="2">
    <source>
        <dbReference type="ARBA" id="ARBA00022737"/>
    </source>
</evidence>
<protein>
    <submittedName>
        <fullName evidence="5">Muscleblind-like protein 2a</fullName>
    </submittedName>
</protein>
<keyword evidence="3" id="KW-0863">Zinc-finger</keyword>
<keyword evidence="6" id="KW-1185">Reference proteome</keyword>
<dbReference type="Gene3D" id="3.30.1370.210">
    <property type="match status" value="1"/>
</dbReference>
<evidence type="ECO:0000256" key="3">
    <source>
        <dbReference type="ARBA" id="ARBA00022771"/>
    </source>
</evidence>
<evidence type="ECO:0000313" key="5">
    <source>
        <dbReference type="EMBL" id="KAI2660397.1"/>
    </source>
</evidence>
<evidence type="ECO:0000313" key="6">
    <source>
        <dbReference type="Proteomes" id="UP000830375"/>
    </source>
</evidence>